<dbReference type="Proteomes" id="UP001183390">
    <property type="component" value="Unassembled WGS sequence"/>
</dbReference>
<feature type="transmembrane region" description="Helical" evidence="6">
    <location>
        <begin position="6"/>
        <end position="25"/>
    </location>
</feature>
<comment type="subcellular location">
    <subcellularLocation>
        <location evidence="1">Cell membrane</location>
        <topology evidence="1">Multi-pass membrane protein</topology>
    </subcellularLocation>
</comment>
<organism evidence="8 9">
    <name type="scientific">Nocardiopsis lambiniae</name>
    <dbReference type="NCBI Taxonomy" id="3075539"/>
    <lineage>
        <taxon>Bacteria</taxon>
        <taxon>Bacillati</taxon>
        <taxon>Actinomycetota</taxon>
        <taxon>Actinomycetes</taxon>
        <taxon>Streptosporangiales</taxon>
        <taxon>Nocardiopsidaceae</taxon>
        <taxon>Nocardiopsis</taxon>
    </lineage>
</organism>
<evidence type="ECO:0000256" key="5">
    <source>
        <dbReference type="ARBA" id="ARBA00023136"/>
    </source>
</evidence>
<evidence type="ECO:0000259" key="7">
    <source>
        <dbReference type="Pfam" id="PF00482"/>
    </source>
</evidence>
<evidence type="ECO:0000313" key="9">
    <source>
        <dbReference type="Proteomes" id="UP001183390"/>
    </source>
</evidence>
<proteinExistence type="predicted"/>
<dbReference type="InterPro" id="IPR018076">
    <property type="entry name" value="T2SS_GspF_dom"/>
</dbReference>
<evidence type="ECO:0000256" key="4">
    <source>
        <dbReference type="ARBA" id="ARBA00022989"/>
    </source>
</evidence>
<name>A0ABU2MFZ7_9ACTN</name>
<evidence type="ECO:0000256" key="2">
    <source>
        <dbReference type="ARBA" id="ARBA00022475"/>
    </source>
</evidence>
<dbReference type="PANTHER" id="PTHR35007:SF3">
    <property type="entry name" value="POSSIBLE CONSERVED ALANINE RICH MEMBRANE PROTEIN"/>
    <property type="match status" value="1"/>
</dbReference>
<evidence type="ECO:0000313" key="8">
    <source>
        <dbReference type="EMBL" id="MDT0331181.1"/>
    </source>
</evidence>
<keyword evidence="5 6" id="KW-0472">Membrane</keyword>
<dbReference type="Pfam" id="PF00482">
    <property type="entry name" value="T2SSF"/>
    <property type="match status" value="1"/>
</dbReference>
<protein>
    <submittedName>
        <fullName evidence="8">Type II secretion system F family protein</fullName>
    </submittedName>
</protein>
<keyword evidence="9" id="KW-1185">Reference proteome</keyword>
<comment type="caution">
    <text evidence="8">The sequence shown here is derived from an EMBL/GenBank/DDBJ whole genome shotgun (WGS) entry which is preliminary data.</text>
</comment>
<evidence type="ECO:0000256" key="6">
    <source>
        <dbReference type="SAM" id="Phobius"/>
    </source>
</evidence>
<reference evidence="9" key="1">
    <citation type="submission" date="2023-07" db="EMBL/GenBank/DDBJ databases">
        <title>30 novel species of actinomycetes from the DSMZ collection.</title>
        <authorList>
            <person name="Nouioui I."/>
        </authorList>
    </citation>
    <scope>NUCLEOTIDE SEQUENCE [LARGE SCALE GENOMIC DNA]</scope>
    <source>
        <strain evidence="9">DSM 44743</strain>
    </source>
</reference>
<dbReference type="PANTHER" id="PTHR35007">
    <property type="entry name" value="INTEGRAL MEMBRANE PROTEIN-RELATED"/>
    <property type="match status" value="1"/>
</dbReference>
<dbReference type="EMBL" id="JAVREP010000019">
    <property type="protein sequence ID" value="MDT0331181.1"/>
    <property type="molecule type" value="Genomic_DNA"/>
</dbReference>
<evidence type="ECO:0000256" key="1">
    <source>
        <dbReference type="ARBA" id="ARBA00004651"/>
    </source>
</evidence>
<sequence length="282" mass="29475">MNTILLAIAGGVAGLGVFLLVVWIAPIVRGSLRSRRAGPLPRPSKVVVAIVVGCALWLLTGWPVAGALGAAAVWWAPLLLGGDGEHREQVAGIEAVASWTEMLRDLMAGSSGLNQAIAATASIAPEPLRDAVVRLSEDLRGGRDPRDALHTFAETVDNPTADLVASALATATTRHATDLGVLLGALSESARDQAAMLVKVSAGRARLRTSSRIIMGVTLGMAAFMLVFNPAYLEPFDGFLGQVFLAVIGALWATAVVWMTRMSRFSLGPRVLAPAPTKEAAL</sequence>
<evidence type="ECO:0000256" key="3">
    <source>
        <dbReference type="ARBA" id="ARBA00022692"/>
    </source>
</evidence>
<dbReference type="RefSeq" id="WP_311513735.1">
    <property type="nucleotide sequence ID" value="NZ_JAVREP010000019.1"/>
</dbReference>
<gene>
    <name evidence="8" type="ORF">RM479_22435</name>
</gene>
<feature type="transmembrane region" description="Helical" evidence="6">
    <location>
        <begin position="213"/>
        <end position="233"/>
    </location>
</feature>
<feature type="transmembrane region" description="Helical" evidence="6">
    <location>
        <begin position="239"/>
        <end position="260"/>
    </location>
</feature>
<feature type="transmembrane region" description="Helical" evidence="6">
    <location>
        <begin position="46"/>
        <end position="76"/>
    </location>
</feature>
<keyword evidence="3 6" id="KW-0812">Transmembrane</keyword>
<feature type="domain" description="Type II secretion system protein GspF" evidence="7">
    <location>
        <begin position="100"/>
        <end position="226"/>
    </location>
</feature>
<keyword evidence="4 6" id="KW-1133">Transmembrane helix</keyword>
<keyword evidence="2" id="KW-1003">Cell membrane</keyword>
<accession>A0ABU2MFZ7</accession>